<dbReference type="PANTHER" id="PTHR11679">
    <property type="entry name" value="VESICLE PROTEIN SORTING-ASSOCIATED"/>
    <property type="match status" value="1"/>
</dbReference>
<dbReference type="GO" id="GO:0016192">
    <property type="term" value="P:vesicle-mediated transport"/>
    <property type="evidence" value="ECO:0007669"/>
    <property type="project" value="InterPro"/>
</dbReference>
<dbReference type="Proteomes" id="UP000649617">
    <property type="component" value="Unassembled WGS sequence"/>
</dbReference>
<dbReference type="Gene3D" id="3.90.830.10">
    <property type="entry name" value="Syntaxin Binding Protein 1, Chain A, domain 2"/>
    <property type="match status" value="1"/>
</dbReference>
<dbReference type="Gene3D" id="1.25.40.60">
    <property type="match status" value="1"/>
</dbReference>
<dbReference type="Pfam" id="PF00995">
    <property type="entry name" value="Sec1"/>
    <property type="match status" value="1"/>
</dbReference>
<evidence type="ECO:0000313" key="3">
    <source>
        <dbReference type="Proteomes" id="UP000649617"/>
    </source>
</evidence>
<accession>A0A812WF10</accession>
<feature type="non-terminal residue" evidence="2">
    <location>
        <position position="229"/>
    </location>
</feature>
<feature type="non-terminal residue" evidence="2">
    <location>
        <position position="1"/>
    </location>
</feature>
<proteinExistence type="inferred from homology"/>
<protein>
    <submittedName>
        <fullName evidence="2">SCFD1 protein</fullName>
    </submittedName>
</protein>
<gene>
    <name evidence="2" type="primary">SCFD1</name>
    <name evidence="2" type="ORF">SPIL2461_LOCUS18999</name>
</gene>
<dbReference type="InterPro" id="IPR043127">
    <property type="entry name" value="Sec-1-like_dom3a"/>
</dbReference>
<organism evidence="2 3">
    <name type="scientific">Symbiodinium pilosum</name>
    <name type="common">Dinoflagellate</name>
    <dbReference type="NCBI Taxonomy" id="2952"/>
    <lineage>
        <taxon>Eukaryota</taxon>
        <taxon>Sar</taxon>
        <taxon>Alveolata</taxon>
        <taxon>Dinophyceae</taxon>
        <taxon>Suessiales</taxon>
        <taxon>Symbiodiniaceae</taxon>
        <taxon>Symbiodinium</taxon>
    </lineage>
</organism>
<name>A0A812WF10_SYMPI</name>
<dbReference type="EMBL" id="CAJNIZ010044212">
    <property type="protein sequence ID" value="CAE7681850.1"/>
    <property type="molecule type" value="Genomic_DNA"/>
</dbReference>
<reference evidence="2" key="1">
    <citation type="submission" date="2021-02" db="EMBL/GenBank/DDBJ databases">
        <authorList>
            <person name="Dougan E. K."/>
            <person name="Rhodes N."/>
            <person name="Thang M."/>
            <person name="Chan C."/>
        </authorList>
    </citation>
    <scope>NUCLEOTIDE SEQUENCE</scope>
</reference>
<comment type="caution">
    <text evidence="2">The sequence shown here is derived from an EMBL/GenBank/DDBJ whole genome shotgun (WGS) entry which is preliminary data.</text>
</comment>
<dbReference type="SUPFAM" id="SSF56815">
    <property type="entry name" value="Sec1/munc18-like (SM) proteins"/>
    <property type="match status" value="1"/>
</dbReference>
<dbReference type="InterPro" id="IPR001619">
    <property type="entry name" value="Sec1-like"/>
</dbReference>
<sequence>DLVTMLNHTWTYQAMVHDVLGMRLNKMQVPVESEDASAPPKARSYDVDEADAFWTAHAGDQFPEVLNAVPKAIEDFEKRRNEMAGSGQQEDALAPGLAAAINALPEMTEKKRSIDMHTNIAHALVAEVKARELDRYYEFEDQLASQSLGTSIKELEQLLGASQKGTLADKLRAIMVLVLTKPAVSQQQLQSLVEAYENGGGDASGVRYLQYLQSIRNMAMPTATAGPAT</sequence>
<evidence type="ECO:0000313" key="2">
    <source>
        <dbReference type="EMBL" id="CAE7681850.1"/>
    </source>
</evidence>
<keyword evidence="3" id="KW-1185">Reference proteome</keyword>
<comment type="similarity">
    <text evidence="1">Belongs to the STXBP/unc-18/SEC1 family.</text>
</comment>
<evidence type="ECO:0000256" key="1">
    <source>
        <dbReference type="ARBA" id="ARBA00009884"/>
    </source>
</evidence>
<dbReference type="InterPro" id="IPR036045">
    <property type="entry name" value="Sec1-like_sf"/>
</dbReference>
<dbReference type="AlphaFoldDB" id="A0A812WF10"/>
<dbReference type="OrthoDB" id="10251230at2759"/>